<protein>
    <submittedName>
        <fullName evidence="2">Uncharacterized protein</fullName>
    </submittedName>
</protein>
<dbReference type="AlphaFoldDB" id="A0A6J4P0A3"/>
<evidence type="ECO:0000313" key="2">
    <source>
        <dbReference type="EMBL" id="CAA9400619.1"/>
    </source>
</evidence>
<organism evidence="2">
    <name type="scientific">uncultured Nocardioides sp</name>
    <dbReference type="NCBI Taxonomy" id="198441"/>
    <lineage>
        <taxon>Bacteria</taxon>
        <taxon>Bacillati</taxon>
        <taxon>Actinomycetota</taxon>
        <taxon>Actinomycetes</taxon>
        <taxon>Propionibacteriales</taxon>
        <taxon>Nocardioidaceae</taxon>
        <taxon>Nocardioides</taxon>
        <taxon>environmental samples</taxon>
    </lineage>
</organism>
<feature type="region of interest" description="Disordered" evidence="1">
    <location>
        <begin position="64"/>
        <end position="161"/>
    </location>
</feature>
<feature type="non-terminal residue" evidence="2">
    <location>
        <position position="1"/>
    </location>
</feature>
<feature type="non-terminal residue" evidence="2">
    <location>
        <position position="285"/>
    </location>
</feature>
<name>A0A6J4P0A3_9ACTN</name>
<reference evidence="2" key="1">
    <citation type="submission" date="2020-02" db="EMBL/GenBank/DDBJ databases">
        <authorList>
            <person name="Meier V. D."/>
        </authorList>
    </citation>
    <scope>NUCLEOTIDE SEQUENCE</scope>
    <source>
        <strain evidence="2">AVDCRST_MAG06</strain>
    </source>
</reference>
<sequence length="285" mass="31628">ESTSQPPRSHSHGSRHPRCGARCRLGGGQHPSGPDLPGRALLRRRLTAGRRLPVRLCVAGDDHRSRAAHLQVVSDRRERRGPLRPGGDQQRGGSHPGVRGRHRALAPVLGIQRRRRLRHGQLRGHGPGHLRQRRDPRGQGQPHPPDPGEQRVARVPPGDRAADHRLRRHLGLLGMRVLDGEGRTSHDEPRRLGHGDGDHPRRRGHPSGPGHARRTRPRPVPGLRGRDAQGDGRHLRRGVDAEADRLGHRAGPRHAQGQDREPRHRGQAAHRPRRGADERADDPVL</sequence>
<accession>A0A6J4P0A3</accession>
<feature type="compositionally biased region" description="Basic residues" evidence="1">
    <location>
        <begin position="200"/>
        <end position="217"/>
    </location>
</feature>
<evidence type="ECO:0000256" key="1">
    <source>
        <dbReference type="SAM" id="MobiDB-lite"/>
    </source>
</evidence>
<feature type="compositionally biased region" description="Basic residues" evidence="1">
    <location>
        <begin position="9"/>
        <end position="21"/>
    </location>
</feature>
<feature type="region of interest" description="Disordered" evidence="1">
    <location>
        <begin position="1"/>
        <end position="39"/>
    </location>
</feature>
<feature type="compositionally biased region" description="Basic and acidic residues" evidence="1">
    <location>
        <begin position="224"/>
        <end position="247"/>
    </location>
</feature>
<proteinExistence type="predicted"/>
<feature type="compositionally biased region" description="Basic residues" evidence="1">
    <location>
        <begin position="112"/>
        <end position="134"/>
    </location>
</feature>
<feature type="region of interest" description="Disordered" evidence="1">
    <location>
        <begin position="177"/>
        <end position="285"/>
    </location>
</feature>
<feature type="compositionally biased region" description="Basic and acidic residues" evidence="1">
    <location>
        <begin position="178"/>
        <end position="199"/>
    </location>
</feature>
<gene>
    <name evidence="2" type="ORF">AVDCRST_MAG06-2152</name>
</gene>
<dbReference type="EMBL" id="CADCUP010000146">
    <property type="protein sequence ID" value="CAA9400619.1"/>
    <property type="molecule type" value="Genomic_DNA"/>
</dbReference>
<feature type="compositionally biased region" description="Basic and acidic residues" evidence="1">
    <location>
        <begin position="274"/>
        <end position="285"/>
    </location>
</feature>